<evidence type="ECO:0000313" key="2">
    <source>
        <dbReference type="EMBL" id="CAG5085011.1"/>
    </source>
</evidence>
<organism evidence="2 3">
    <name type="scientific">Thermobacillus xylanilyticus</name>
    <dbReference type="NCBI Taxonomy" id="76633"/>
    <lineage>
        <taxon>Bacteria</taxon>
        <taxon>Bacillati</taxon>
        <taxon>Bacillota</taxon>
        <taxon>Bacilli</taxon>
        <taxon>Bacillales</taxon>
        <taxon>Paenibacillaceae</taxon>
        <taxon>Thermobacillus</taxon>
    </lineage>
</organism>
<name>A0ABN7RSE7_THEXY</name>
<dbReference type="InterPro" id="IPR001763">
    <property type="entry name" value="Rhodanese-like_dom"/>
</dbReference>
<dbReference type="Gene3D" id="3.40.250.10">
    <property type="entry name" value="Rhodanese-like domain"/>
    <property type="match status" value="1"/>
</dbReference>
<proteinExistence type="predicted"/>
<dbReference type="CDD" id="cd00158">
    <property type="entry name" value="RHOD"/>
    <property type="match status" value="1"/>
</dbReference>
<accession>A0ABN7RSE7</accession>
<gene>
    <name evidence="2" type="primary">txxe 944</name>
    <name evidence="2" type="ORF">TXXE_08435</name>
</gene>
<keyword evidence="3" id="KW-1185">Reference proteome</keyword>
<reference evidence="2 3" key="1">
    <citation type="submission" date="2021-04" db="EMBL/GenBank/DDBJ databases">
        <authorList>
            <person name="Rakotoarivonina H."/>
        </authorList>
    </citation>
    <scope>NUCLEOTIDE SEQUENCE [LARGE SCALE GENOMIC DNA]</scope>
    <source>
        <strain evidence="2 3">XE</strain>
    </source>
</reference>
<dbReference type="Proteomes" id="UP000681526">
    <property type="component" value="Unassembled WGS sequence"/>
</dbReference>
<evidence type="ECO:0000313" key="3">
    <source>
        <dbReference type="Proteomes" id="UP000681526"/>
    </source>
</evidence>
<dbReference type="EMBL" id="CAJRAY010000038">
    <property type="protein sequence ID" value="CAG5085011.1"/>
    <property type="molecule type" value="Genomic_DNA"/>
</dbReference>
<dbReference type="RefSeq" id="WP_015254464.1">
    <property type="nucleotide sequence ID" value="NZ_CAJRAY010000038.1"/>
</dbReference>
<dbReference type="PANTHER" id="PTHR43031:SF17">
    <property type="entry name" value="SULFURTRANSFERASE YTWF-RELATED"/>
    <property type="match status" value="1"/>
</dbReference>
<protein>
    <submittedName>
        <fullName evidence="2">Rhodanese domain protein</fullName>
    </submittedName>
</protein>
<dbReference type="PROSITE" id="PS50206">
    <property type="entry name" value="RHODANESE_3"/>
    <property type="match status" value="1"/>
</dbReference>
<dbReference type="InterPro" id="IPR036873">
    <property type="entry name" value="Rhodanese-like_dom_sf"/>
</dbReference>
<dbReference type="SUPFAM" id="SSF52821">
    <property type="entry name" value="Rhodanese/Cell cycle control phosphatase"/>
    <property type="match status" value="1"/>
</dbReference>
<dbReference type="PANTHER" id="PTHR43031">
    <property type="entry name" value="FAD-DEPENDENT OXIDOREDUCTASE"/>
    <property type="match status" value="1"/>
</dbReference>
<dbReference type="SMART" id="SM00450">
    <property type="entry name" value="RHOD"/>
    <property type="match status" value="1"/>
</dbReference>
<dbReference type="Pfam" id="PF00581">
    <property type="entry name" value="Rhodanese"/>
    <property type="match status" value="1"/>
</dbReference>
<sequence length="105" mass="11805">MSIEVWTAEELAERLAKGEPVNLIDVREREEWQAGHIAEARLIPLSEFLDRMDELEPEREGPLVFICKGGVRSARVCEYLAQFGYDVVNVEDGMAAWPGEVVTGD</sequence>
<dbReference type="InterPro" id="IPR050229">
    <property type="entry name" value="GlpE_sulfurtransferase"/>
</dbReference>
<comment type="caution">
    <text evidence="2">The sequence shown here is derived from an EMBL/GenBank/DDBJ whole genome shotgun (WGS) entry which is preliminary data.</text>
</comment>
<evidence type="ECO:0000259" key="1">
    <source>
        <dbReference type="PROSITE" id="PS50206"/>
    </source>
</evidence>
<feature type="domain" description="Rhodanese" evidence="1">
    <location>
        <begin position="17"/>
        <end position="103"/>
    </location>
</feature>